<keyword evidence="3 4" id="KW-0012">Acyltransferase</keyword>
<dbReference type="SUPFAM" id="SSF54001">
    <property type="entry name" value="Cysteine proteinases"/>
    <property type="match status" value="1"/>
</dbReference>
<dbReference type="EC" id="2.3.1.5" evidence="2"/>
<keyword evidence="6" id="KW-1185">Reference proteome</keyword>
<dbReference type="PANTHER" id="PTHR11786">
    <property type="entry name" value="N-HYDROXYARYLAMINE O-ACETYLTRANSFERASE"/>
    <property type="match status" value="1"/>
</dbReference>
<evidence type="ECO:0000256" key="3">
    <source>
        <dbReference type="ARBA" id="ARBA00023315"/>
    </source>
</evidence>
<name>A0A8C5PKB3_9ANUR</name>
<dbReference type="Gene3D" id="3.30.2140.20">
    <property type="match status" value="1"/>
</dbReference>
<dbReference type="AlphaFoldDB" id="A0A8C5PKB3"/>
<reference evidence="5" key="1">
    <citation type="submission" date="2025-08" db="UniProtKB">
        <authorList>
            <consortium name="Ensembl"/>
        </authorList>
    </citation>
    <scope>IDENTIFICATION</scope>
</reference>
<dbReference type="InterPro" id="IPR053710">
    <property type="entry name" value="Arylamine_NAT_domain_sf"/>
</dbReference>
<organism evidence="5 6">
    <name type="scientific">Leptobrachium leishanense</name>
    <name type="common">Leishan spiny toad</name>
    <dbReference type="NCBI Taxonomy" id="445787"/>
    <lineage>
        <taxon>Eukaryota</taxon>
        <taxon>Metazoa</taxon>
        <taxon>Chordata</taxon>
        <taxon>Craniata</taxon>
        <taxon>Vertebrata</taxon>
        <taxon>Euteleostomi</taxon>
        <taxon>Amphibia</taxon>
        <taxon>Batrachia</taxon>
        <taxon>Anura</taxon>
        <taxon>Pelobatoidea</taxon>
        <taxon>Megophryidae</taxon>
        <taxon>Leptobrachium</taxon>
    </lineage>
</organism>
<comment type="similarity">
    <text evidence="1 4">Belongs to the arylamine N-acetyltransferase family.</text>
</comment>
<dbReference type="PANTHER" id="PTHR11786:SF3">
    <property type="entry name" value="ARYLAMINE N-ACETYLTRANSFERASE"/>
    <property type="match status" value="1"/>
</dbReference>
<evidence type="ECO:0000256" key="4">
    <source>
        <dbReference type="RuleBase" id="RU003452"/>
    </source>
</evidence>
<dbReference type="InterPro" id="IPR001447">
    <property type="entry name" value="Arylamine_N-AcTrfase"/>
</dbReference>
<evidence type="ECO:0000313" key="6">
    <source>
        <dbReference type="Proteomes" id="UP000694569"/>
    </source>
</evidence>
<sequence length="296" mass="34141">MVREQSRMCEANACGTAALIDIVCVSRMDIKTYLHRVGIEATTAPSLESLRELHRQHLLSVPFESLSMHSGEKIILDQALTYEKIVIKRRGGFSYENNGLFLWVLQVLGYKPRVLSARVKDIITGVYGPLYDHMILTVELEGRRWLCDVGFGDGIREPFRLEAGWEEEQDACVFRLREDQGEWFLEKKEANSWRSLYKFTLEERQYQEFKEMCEYHQTTPSSFFVRKSFCSLQLPRGRLTYIGHQLTSTKFTPDGEVKTTQVLTDEEIPNVLRDNFGVVLSGKLVAKEEILPPTCE</sequence>
<reference evidence="5" key="2">
    <citation type="submission" date="2025-09" db="UniProtKB">
        <authorList>
            <consortium name="Ensembl"/>
        </authorList>
    </citation>
    <scope>IDENTIFICATION</scope>
</reference>
<dbReference type="Ensembl" id="ENSLLET00000024974.1">
    <property type="protein sequence ID" value="ENSLLEP00000024056.1"/>
    <property type="gene ID" value="ENSLLEG00000015301.1"/>
</dbReference>
<keyword evidence="4" id="KW-0808">Transferase</keyword>
<dbReference type="Pfam" id="PF00797">
    <property type="entry name" value="Acetyltransf_2"/>
    <property type="match status" value="1"/>
</dbReference>
<dbReference type="InterPro" id="IPR038765">
    <property type="entry name" value="Papain-like_cys_pep_sf"/>
</dbReference>
<evidence type="ECO:0000256" key="1">
    <source>
        <dbReference type="ARBA" id="ARBA00006547"/>
    </source>
</evidence>
<evidence type="ECO:0000256" key="2">
    <source>
        <dbReference type="ARBA" id="ARBA00012701"/>
    </source>
</evidence>
<accession>A0A8C5PKB3</accession>
<dbReference type="OrthoDB" id="10260017at2759"/>
<proteinExistence type="inferred from homology"/>
<evidence type="ECO:0000313" key="5">
    <source>
        <dbReference type="Ensembl" id="ENSLLEP00000024056.1"/>
    </source>
</evidence>
<dbReference type="GO" id="GO:0004060">
    <property type="term" value="F:arylamine N-acetyltransferase activity"/>
    <property type="evidence" value="ECO:0007669"/>
    <property type="project" value="UniProtKB-EC"/>
</dbReference>
<protein>
    <recommendedName>
        <fullName evidence="2">arylamine N-acetyltransferase</fullName>
        <ecNumber evidence="2">2.3.1.5</ecNumber>
    </recommendedName>
</protein>
<dbReference type="GeneTree" id="ENSGT00390000012054"/>
<dbReference type="Proteomes" id="UP000694569">
    <property type="component" value="Unplaced"/>
</dbReference>
<dbReference type="PRINTS" id="PR01543">
    <property type="entry name" value="ANATRNSFRASE"/>
</dbReference>